<organism evidence="2 3">
    <name type="scientific">Oesophagostomum dentatum</name>
    <name type="common">Nodular worm</name>
    <dbReference type="NCBI Taxonomy" id="61180"/>
    <lineage>
        <taxon>Eukaryota</taxon>
        <taxon>Metazoa</taxon>
        <taxon>Ecdysozoa</taxon>
        <taxon>Nematoda</taxon>
        <taxon>Chromadorea</taxon>
        <taxon>Rhabditida</taxon>
        <taxon>Rhabditina</taxon>
        <taxon>Rhabditomorpha</taxon>
        <taxon>Strongyloidea</taxon>
        <taxon>Strongylidae</taxon>
        <taxon>Oesophagostomum</taxon>
    </lineage>
</organism>
<evidence type="ECO:0000313" key="2">
    <source>
        <dbReference type="EMBL" id="KHJ98304.1"/>
    </source>
</evidence>
<dbReference type="Pfam" id="PF02171">
    <property type="entry name" value="Piwi"/>
    <property type="match status" value="1"/>
</dbReference>
<protein>
    <recommendedName>
        <fullName evidence="1">Piwi domain-containing protein</fullName>
    </recommendedName>
</protein>
<reference evidence="2 3" key="1">
    <citation type="submission" date="2014-03" db="EMBL/GenBank/DDBJ databases">
        <title>Draft genome of the hookworm Oesophagostomum dentatum.</title>
        <authorList>
            <person name="Mitreva M."/>
        </authorList>
    </citation>
    <scope>NUCLEOTIDE SEQUENCE [LARGE SCALE GENOMIC DNA]</scope>
    <source>
        <strain evidence="2 3">OD-Hann</strain>
    </source>
</reference>
<proteinExistence type="predicted"/>
<name>A0A0B1TM21_OESDE</name>
<dbReference type="InterPro" id="IPR036397">
    <property type="entry name" value="RNaseH_sf"/>
</dbReference>
<evidence type="ECO:0000313" key="3">
    <source>
        <dbReference type="Proteomes" id="UP000053660"/>
    </source>
</evidence>
<dbReference type="InterPro" id="IPR012337">
    <property type="entry name" value="RNaseH-like_sf"/>
</dbReference>
<gene>
    <name evidence="2" type="ORF">OESDEN_01707</name>
</gene>
<dbReference type="OrthoDB" id="445936at2759"/>
<dbReference type="EMBL" id="KN549330">
    <property type="protein sequence ID" value="KHJ98304.1"/>
    <property type="molecule type" value="Genomic_DNA"/>
</dbReference>
<evidence type="ECO:0000259" key="1">
    <source>
        <dbReference type="Pfam" id="PF02171"/>
    </source>
</evidence>
<accession>A0A0B1TM21</accession>
<dbReference type="GO" id="GO:0003676">
    <property type="term" value="F:nucleic acid binding"/>
    <property type="evidence" value="ECO:0007669"/>
    <property type="project" value="InterPro"/>
</dbReference>
<dbReference type="Gene3D" id="3.30.420.10">
    <property type="entry name" value="Ribonuclease H-like superfamily/Ribonuclease H"/>
    <property type="match status" value="1"/>
</dbReference>
<sequence length="74" mass="8289">MCLNDGPGIAGTVVDSVVPEQNITTSKYVNQGTAMPVCYNIIYDDTRLPPHRRHTLACQLCHLYYNLRGTAFFL</sequence>
<keyword evidence="3" id="KW-1185">Reference proteome</keyword>
<dbReference type="Proteomes" id="UP000053660">
    <property type="component" value="Unassembled WGS sequence"/>
</dbReference>
<dbReference type="SUPFAM" id="SSF53098">
    <property type="entry name" value="Ribonuclease H-like"/>
    <property type="match status" value="1"/>
</dbReference>
<feature type="domain" description="Piwi" evidence="1">
    <location>
        <begin position="10"/>
        <end position="67"/>
    </location>
</feature>
<dbReference type="InterPro" id="IPR003165">
    <property type="entry name" value="Piwi"/>
</dbReference>
<dbReference type="AlphaFoldDB" id="A0A0B1TM21"/>